<dbReference type="RefSeq" id="WP_107640170.1">
    <property type="nucleotide sequence ID" value="NZ_PZHX01000010.1"/>
</dbReference>
<reference evidence="2 3" key="1">
    <citation type="journal article" date="2016" name="Front. Microbiol.">
        <title>Comprehensive Phylogenetic Analysis of Bovine Non-aureus Staphylococci Species Based on Whole-Genome Sequencing.</title>
        <authorList>
            <person name="Naushad S."/>
            <person name="Barkema H.W."/>
            <person name="Luby C."/>
            <person name="Condas L.A."/>
            <person name="Nobrega D.B."/>
            <person name="Carson D.A."/>
            <person name="De Buck J."/>
        </authorList>
    </citation>
    <scope>NUCLEOTIDE SEQUENCE [LARGE SCALE GENOMIC DNA]</scope>
    <source>
        <strain evidence="2 3">SNUC 5336</strain>
    </source>
</reference>
<keyword evidence="1" id="KW-0175">Coiled coil</keyword>
<dbReference type="AlphaFoldDB" id="A0A974KYY4"/>
<dbReference type="Proteomes" id="UP000241540">
    <property type="component" value="Unassembled WGS sequence"/>
</dbReference>
<dbReference type="InterPro" id="IPR018917">
    <property type="entry name" value="DUF2482"/>
</dbReference>
<sequence length="101" mass="11745">MENLKDLTREQLNDLVEEKLQDLKNLTDRIEEETEYEVSNLIVTAIHERDLRKAKDLSSVNFMNGRPQLLLVSLMSSDKITNFVKAASEIIEEYESENTEE</sequence>
<dbReference type="EMBL" id="PZHX01000010">
    <property type="protein sequence ID" value="PTK30794.1"/>
    <property type="molecule type" value="Genomic_DNA"/>
</dbReference>
<organism evidence="2 3">
    <name type="scientific">Staphylococcus hominis</name>
    <dbReference type="NCBI Taxonomy" id="1290"/>
    <lineage>
        <taxon>Bacteria</taxon>
        <taxon>Bacillati</taxon>
        <taxon>Bacillota</taxon>
        <taxon>Bacilli</taxon>
        <taxon>Bacillales</taxon>
        <taxon>Staphylococcaceae</taxon>
        <taxon>Staphylococcus</taxon>
    </lineage>
</organism>
<comment type="caution">
    <text evidence="2">The sequence shown here is derived from an EMBL/GenBank/DDBJ whole genome shotgun (WGS) entry which is preliminary data.</text>
</comment>
<evidence type="ECO:0000313" key="2">
    <source>
        <dbReference type="EMBL" id="PTK30794.1"/>
    </source>
</evidence>
<protein>
    <recommendedName>
        <fullName evidence="4">DUF2482 family protein</fullName>
    </recommendedName>
</protein>
<accession>A0A974KYY4</accession>
<evidence type="ECO:0008006" key="4">
    <source>
        <dbReference type="Google" id="ProtNLM"/>
    </source>
</evidence>
<gene>
    <name evidence="2" type="ORF">BUZ51_06140</name>
</gene>
<name>A0A974KYY4_STAHO</name>
<evidence type="ECO:0000256" key="1">
    <source>
        <dbReference type="SAM" id="Coils"/>
    </source>
</evidence>
<dbReference type="Pfam" id="PF10655">
    <property type="entry name" value="DUF2482"/>
    <property type="match status" value="1"/>
</dbReference>
<evidence type="ECO:0000313" key="3">
    <source>
        <dbReference type="Proteomes" id="UP000241540"/>
    </source>
</evidence>
<proteinExistence type="predicted"/>
<feature type="coiled-coil region" evidence="1">
    <location>
        <begin position="9"/>
        <end position="36"/>
    </location>
</feature>